<evidence type="ECO:0000313" key="1">
    <source>
        <dbReference type="EMBL" id="DAD79140.1"/>
    </source>
</evidence>
<dbReference type="EMBL" id="BK014859">
    <property type="protein sequence ID" value="DAD79140.1"/>
    <property type="molecule type" value="Genomic_DNA"/>
</dbReference>
<reference evidence="1" key="1">
    <citation type="journal article" date="2021" name="Proc. Natl. Acad. Sci. U.S.A.">
        <title>A Catalog of Tens of Thousands of Viruses from Human Metagenomes Reveals Hidden Associations with Chronic Diseases.</title>
        <authorList>
            <person name="Tisza M.J."/>
            <person name="Buck C.B."/>
        </authorList>
    </citation>
    <scope>NUCLEOTIDE SEQUENCE</scope>
    <source>
        <strain evidence="1">CtsDY37</strain>
    </source>
</reference>
<organism evidence="1">
    <name type="scientific">Siphoviridae sp. ctsDY37</name>
    <dbReference type="NCBI Taxonomy" id="2826483"/>
    <lineage>
        <taxon>Viruses</taxon>
        <taxon>Duplodnaviria</taxon>
        <taxon>Heunggongvirae</taxon>
        <taxon>Uroviricota</taxon>
        <taxon>Caudoviricetes</taxon>
    </lineage>
</organism>
<protein>
    <submittedName>
        <fullName evidence="1">Uncharacterized protein</fullName>
    </submittedName>
</protein>
<proteinExistence type="predicted"/>
<name>A0A8S5MA91_9CAUD</name>
<accession>A0A8S5MA91</accession>
<sequence>MKEVKKVISAAIYQVIQFDDEMEFENYISKLQRNNQEFILEEKTKYPDGKVEIKIMKQYNNNKFIERGETSEN</sequence>